<dbReference type="RefSeq" id="XP_041289595.1">
    <property type="nucleotide sequence ID" value="XM_041441909.1"/>
</dbReference>
<evidence type="ECO:0000256" key="1">
    <source>
        <dbReference type="SAM" id="MobiDB-lite"/>
    </source>
</evidence>
<dbReference type="Proteomes" id="UP000823399">
    <property type="component" value="Unassembled WGS sequence"/>
</dbReference>
<protein>
    <recommendedName>
        <fullName evidence="4">CxC1-like cysteine cluster associated with KDZ transposases domain-containing protein</fullName>
    </recommendedName>
</protein>
<name>A0A9P7F063_9AGAM</name>
<feature type="compositionally biased region" description="Basic and acidic residues" evidence="1">
    <location>
        <begin position="250"/>
        <end position="265"/>
    </location>
</feature>
<reference evidence="2" key="1">
    <citation type="journal article" date="2020" name="New Phytol.">
        <title>Comparative genomics reveals dynamic genome evolution in host specialist ectomycorrhizal fungi.</title>
        <authorList>
            <person name="Lofgren L.A."/>
            <person name="Nguyen N.H."/>
            <person name="Vilgalys R."/>
            <person name="Ruytinx J."/>
            <person name="Liao H.L."/>
            <person name="Branco S."/>
            <person name="Kuo A."/>
            <person name="LaButti K."/>
            <person name="Lipzen A."/>
            <person name="Andreopoulos W."/>
            <person name="Pangilinan J."/>
            <person name="Riley R."/>
            <person name="Hundley H."/>
            <person name="Na H."/>
            <person name="Barry K."/>
            <person name="Grigoriev I.V."/>
            <person name="Stajich J.E."/>
            <person name="Kennedy P.G."/>
        </authorList>
    </citation>
    <scope>NUCLEOTIDE SEQUENCE</scope>
    <source>
        <strain evidence="2">FC423</strain>
    </source>
</reference>
<evidence type="ECO:0008006" key="4">
    <source>
        <dbReference type="Google" id="ProtNLM"/>
    </source>
</evidence>
<comment type="caution">
    <text evidence="2">The sequence shown here is derived from an EMBL/GenBank/DDBJ whole genome shotgun (WGS) entry which is preliminary data.</text>
</comment>
<keyword evidence="3" id="KW-1185">Reference proteome</keyword>
<gene>
    <name evidence="2" type="ORF">F5147DRAFT_776860</name>
</gene>
<sequence>MAQFGNFVTSHKQRSAATLALIIYHDELIHRHLFHQFFSHFFYSMAINQHSGVSSKCVVHVGPKPRTLRVGALHQWQEDAREPHASLLKKLPSRERKRLLGAESNQSRPGSSSATPSDTFDFSAYDMDIDAMLPPPGEEGFTVHFHHHLAEQLCVAYDVYLELNRRINSHLDKFLGRDMDNWRILNSCPACQYSLVDEPPLEFSFLCACDGNNSAKLVDPAICSGKESPDPCSEMSSIWLTKSYVNQFKDKQRPASSDPDDRWIDEPDSNDSAEPSSVCMDRWRNAAPKSRKKMFAIFKQSGIVVTVCWHGSAILGDKMKYPIASVKKLMDIFGSNILFGYDIKCAFEKILLRSSLADDVKRLNLQGIVPAFHRHAHNRLCQLKHHSKHKVSAGKEDFETCKRVFSESNALACEIQNTTNFRRHQALDEHFSFTDMDRYAALSDVALSLRLSSYWPILLHLYLQSFSSQ</sequence>
<evidence type="ECO:0000313" key="2">
    <source>
        <dbReference type="EMBL" id="KAG2100652.1"/>
    </source>
</evidence>
<dbReference type="OrthoDB" id="3251205at2759"/>
<dbReference type="AlphaFoldDB" id="A0A9P7F063"/>
<accession>A0A9P7F063</accession>
<dbReference type="Pfam" id="PF18758">
    <property type="entry name" value="KDZ"/>
    <property type="match status" value="1"/>
</dbReference>
<dbReference type="PANTHER" id="PTHR33096">
    <property type="entry name" value="CXC2 DOMAIN-CONTAINING PROTEIN"/>
    <property type="match status" value="1"/>
</dbReference>
<dbReference type="PANTHER" id="PTHR33096:SF1">
    <property type="entry name" value="CXC1-LIKE CYSTEINE CLUSTER ASSOCIATED WITH KDZ TRANSPOSASES DOMAIN-CONTAINING PROTEIN"/>
    <property type="match status" value="1"/>
</dbReference>
<dbReference type="EMBL" id="JABBWM010000053">
    <property type="protein sequence ID" value="KAG2100652.1"/>
    <property type="molecule type" value="Genomic_DNA"/>
</dbReference>
<evidence type="ECO:0000313" key="3">
    <source>
        <dbReference type="Proteomes" id="UP000823399"/>
    </source>
</evidence>
<dbReference type="GeneID" id="64704168"/>
<organism evidence="2 3">
    <name type="scientific">Suillus discolor</name>
    <dbReference type="NCBI Taxonomy" id="1912936"/>
    <lineage>
        <taxon>Eukaryota</taxon>
        <taxon>Fungi</taxon>
        <taxon>Dikarya</taxon>
        <taxon>Basidiomycota</taxon>
        <taxon>Agaricomycotina</taxon>
        <taxon>Agaricomycetes</taxon>
        <taxon>Agaricomycetidae</taxon>
        <taxon>Boletales</taxon>
        <taxon>Suillineae</taxon>
        <taxon>Suillaceae</taxon>
        <taxon>Suillus</taxon>
    </lineage>
</organism>
<proteinExistence type="predicted"/>
<feature type="region of interest" description="Disordered" evidence="1">
    <location>
        <begin position="250"/>
        <end position="277"/>
    </location>
</feature>
<dbReference type="InterPro" id="IPR040521">
    <property type="entry name" value="KDZ"/>
</dbReference>